<keyword evidence="9 14" id="KW-0676">Redox-active center</keyword>
<evidence type="ECO:0000256" key="9">
    <source>
        <dbReference type="ARBA" id="ARBA00023284"/>
    </source>
</evidence>
<comment type="miscellaneous">
    <text evidence="14">The active site is a redox-active disulfide bond.</text>
</comment>
<dbReference type="PROSITE" id="PS00076">
    <property type="entry name" value="PYRIDINE_REDOX_1"/>
    <property type="match status" value="1"/>
</dbReference>
<dbReference type="PIRSF" id="PIRSF000350">
    <property type="entry name" value="Mercury_reductase_MerA"/>
    <property type="match status" value="1"/>
</dbReference>
<evidence type="ECO:0000256" key="4">
    <source>
        <dbReference type="ARBA" id="ARBA00022630"/>
    </source>
</evidence>
<organism evidence="17 18">
    <name type="scientific">Wigglesworthia glossinidia brevipalpis</name>
    <dbReference type="NCBI Taxonomy" id="36870"/>
    <lineage>
        <taxon>Bacteria</taxon>
        <taxon>Pseudomonadati</taxon>
        <taxon>Pseudomonadota</taxon>
        <taxon>Gammaproteobacteria</taxon>
        <taxon>Enterobacterales</taxon>
        <taxon>Erwiniaceae</taxon>
        <taxon>Wigglesworthia</taxon>
    </lineage>
</organism>
<dbReference type="AlphaFoldDB" id="Q8D2N3"/>
<dbReference type="InterPro" id="IPR006258">
    <property type="entry name" value="Lipoamide_DH"/>
</dbReference>
<dbReference type="SUPFAM" id="SSF55424">
    <property type="entry name" value="FAD/NAD-linked reductases, dimerisation (C-terminal) domain"/>
    <property type="match status" value="1"/>
</dbReference>
<evidence type="ECO:0000259" key="16">
    <source>
        <dbReference type="Pfam" id="PF07992"/>
    </source>
</evidence>
<keyword evidence="7 12" id="KW-0520">NAD</keyword>
<feature type="domain" description="Pyridine nucleotide-disulphide oxidoreductase dimerisation" evidence="15">
    <location>
        <begin position="348"/>
        <end position="457"/>
    </location>
</feature>
<dbReference type="Gene3D" id="3.30.390.30">
    <property type="match status" value="1"/>
</dbReference>
<feature type="binding site" evidence="12">
    <location>
        <position position="118"/>
    </location>
    <ligand>
        <name>FAD</name>
        <dbReference type="ChEBI" id="CHEBI:57692"/>
    </ligand>
</feature>
<evidence type="ECO:0000256" key="7">
    <source>
        <dbReference type="ARBA" id="ARBA00023027"/>
    </source>
</evidence>
<keyword evidence="8" id="KW-1015">Disulfide bond</keyword>
<dbReference type="PANTHER" id="PTHR22912">
    <property type="entry name" value="DISULFIDE OXIDOREDUCTASE"/>
    <property type="match status" value="1"/>
</dbReference>
<dbReference type="KEGG" id="wbr:lpdA"/>
<evidence type="ECO:0000256" key="14">
    <source>
        <dbReference type="RuleBase" id="RU003692"/>
    </source>
</evidence>
<dbReference type="PRINTS" id="PR00411">
    <property type="entry name" value="PNDRDTASEI"/>
</dbReference>
<evidence type="ECO:0000256" key="1">
    <source>
        <dbReference type="ARBA" id="ARBA00007532"/>
    </source>
</evidence>
<protein>
    <recommendedName>
        <fullName evidence="3 14">Dihydrolipoyl dehydrogenase</fullName>
        <ecNumber evidence="2 14">1.8.1.4</ecNumber>
    </recommendedName>
</protein>
<dbReference type="HOGENOM" id="CLU_016755_0_1_6"/>
<evidence type="ECO:0000256" key="11">
    <source>
        <dbReference type="PIRSR" id="PIRSR000350-2"/>
    </source>
</evidence>
<comment type="catalytic activity">
    <reaction evidence="10 14">
        <text>N(6)-[(R)-dihydrolipoyl]-L-lysyl-[protein] + NAD(+) = N(6)-[(R)-lipoyl]-L-lysyl-[protein] + NADH + H(+)</text>
        <dbReference type="Rhea" id="RHEA:15045"/>
        <dbReference type="Rhea" id="RHEA-COMP:10474"/>
        <dbReference type="Rhea" id="RHEA-COMP:10475"/>
        <dbReference type="ChEBI" id="CHEBI:15378"/>
        <dbReference type="ChEBI" id="CHEBI:57540"/>
        <dbReference type="ChEBI" id="CHEBI:57945"/>
        <dbReference type="ChEBI" id="CHEBI:83099"/>
        <dbReference type="ChEBI" id="CHEBI:83100"/>
        <dbReference type="EC" id="1.8.1.4"/>
    </reaction>
</comment>
<feature type="domain" description="FAD/NAD(P)-binding" evidence="16">
    <location>
        <begin position="9"/>
        <end position="328"/>
    </location>
</feature>
<evidence type="ECO:0000256" key="13">
    <source>
        <dbReference type="PIRSR" id="PIRSR000350-4"/>
    </source>
</evidence>
<sequence length="476" mass="52765">MKENKINTEVLVIGSGPGGYSAAFRCADLGLKTVLVERFSSLGGVCLNVGCIPSKSLLHIANNLNSINKLKKIGIKFNEREIDMNQIRKWKCDVVLKLTNGLNMMSKARNVKIIHGYGEFIDPYTVNVKSLKENTKIKFEHAIIAVGSSPIKNHFMLQPDEKIWDSTDALKIKFIPKKLLIVGGGVIGLEMATVYNSFGSEVYIAEMSNQLIPAVDTDIINIFYKSIKNNFNIMLNTELKSVYLEDNNIYAELVNNDKKIEKICCNAVLFSTGRKSNGDLIKAKEIGIKLNNLNFIEVNNQMRTNIPHIYAIGDVTGHPMLAHKASYQSHIAAEVISGENHFFDPRVIPSVAYTNPEISWVGITEKEAINLNIPYETALFPWNALGRAIASDHHEGGMTKLIFNKENKKIIGGSIVGYNSSELLGEISLAIEMGCDVDDISLTIHAHPTLYESIGRASEIFSGTITDFLNKKSKNK</sequence>
<evidence type="ECO:0000259" key="15">
    <source>
        <dbReference type="Pfam" id="PF02852"/>
    </source>
</evidence>
<dbReference type="GO" id="GO:0004148">
    <property type="term" value="F:dihydrolipoyl dehydrogenase (NADH) activity"/>
    <property type="evidence" value="ECO:0007669"/>
    <property type="project" value="UniProtKB-EC"/>
</dbReference>
<dbReference type="GO" id="GO:0006979">
    <property type="term" value="P:response to oxidative stress"/>
    <property type="evidence" value="ECO:0007669"/>
    <property type="project" value="UniProtKB-ARBA"/>
</dbReference>
<accession>Q8D2N3</accession>
<evidence type="ECO:0000256" key="10">
    <source>
        <dbReference type="ARBA" id="ARBA00049187"/>
    </source>
</evidence>
<dbReference type="InterPro" id="IPR023753">
    <property type="entry name" value="FAD/NAD-binding_dom"/>
</dbReference>
<comment type="similarity">
    <text evidence="1 14">Belongs to the class-I pyridine nucleotide-disulfide oxidoreductase family.</text>
</comment>
<keyword evidence="12" id="KW-0547">Nucleotide-binding</keyword>
<dbReference type="InterPro" id="IPR036188">
    <property type="entry name" value="FAD/NAD-bd_sf"/>
</dbReference>
<feature type="binding site" evidence="12">
    <location>
        <begin position="320"/>
        <end position="323"/>
    </location>
    <ligand>
        <name>FAD</name>
        <dbReference type="ChEBI" id="CHEBI:57692"/>
    </ligand>
</feature>
<dbReference type="Pfam" id="PF07992">
    <property type="entry name" value="Pyr_redox_2"/>
    <property type="match status" value="1"/>
</dbReference>
<evidence type="ECO:0000313" key="18">
    <source>
        <dbReference type="Proteomes" id="UP000000562"/>
    </source>
</evidence>
<dbReference type="GO" id="GO:0050660">
    <property type="term" value="F:flavin adenine dinucleotide binding"/>
    <property type="evidence" value="ECO:0007669"/>
    <property type="project" value="InterPro"/>
</dbReference>
<evidence type="ECO:0000256" key="6">
    <source>
        <dbReference type="ARBA" id="ARBA00023002"/>
    </source>
</evidence>
<feature type="disulfide bond" description="Redox-active" evidence="13">
    <location>
        <begin position="46"/>
        <end position="51"/>
    </location>
</feature>
<dbReference type="GO" id="GO:0006103">
    <property type="term" value="P:2-oxoglutarate metabolic process"/>
    <property type="evidence" value="ECO:0007669"/>
    <property type="project" value="TreeGrafter"/>
</dbReference>
<dbReference type="NCBIfam" id="TIGR01350">
    <property type="entry name" value="lipoamide_DH"/>
    <property type="match status" value="1"/>
</dbReference>
<evidence type="ECO:0000313" key="17">
    <source>
        <dbReference type="EMBL" id="BAC24467.1"/>
    </source>
</evidence>
<evidence type="ECO:0000256" key="2">
    <source>
        <dbReference type="ARBA" id="ARBA00012608"/>
    </source>
</evidence>
<dbReference type="InterPro" id="IPR012999">
    <property type="entry name" value="Pyr_OxRdtase_I_AS"/>
</dbReference>
<dbReference type="STRING" id="36870.gene:10368820"/>
<evidence type="ECO:0000256" key="8">
    <source>
        <dbReference type="ARBA" id="ARBA00023157"/>
    </source>
</evidence>
<dbReference type="OrthoDB" id="9800167at2"/>
<feature type="binding site" evidence="12">
    <location>
        <position position="55"/>
    </location>
    <ligand>
        <name>FAD</name>
        <dbReference type="ChEBI" id="CHEBI:57692"/>
    </ligand>
</feature>
<dbReference type="Pfam" id="PF02852">
    <property type="entry name" value="Pyr_redox_dim"/>
    <property type="match status" value="1"/>
</dbReference>
<dbReference type="InterPro" id="IPR016156">
    <property type="entry name" value="FAD/NAD-linked_Rdtase_dimer_sf"/>
</dbReference>
<name>Q8D2N3_WIGBR</name>
<reference evidence="17 18" key="1">
    <citation type="journal article" date="2002" name="Nat. Genet.">
        <title>Genome sequence of the endocellular obligate symbiont of tsetse flies, Wigglesworthia glossinidia.</title>
        <authorList>
            <person name="Akman L."/>
            <person name="Yamashita A."/>
            <person name="Watanabe H."/>
            <person name="Oshima K."/>
            <person name="Shiba T."/>
            <person name="Hattori M."/>
            <person name="Aksoy S."/>
        </authorList>
    </citation>
    <scope>NUCLEOTIDE SEQUENCE [LARGE SCALE GENOMIC DNA]</scope>
</reference>
<dbReference type="eggNOG" id="COG1249">
    <property type="taxonomic scope" value="Bacteria"/>
</dbReference>
<dbReference type="InterPro" id="IPR004099">
    <property type="entry name" value="Pyr_nucl-diS_OxRdtase_dimer"/>
</dbReference>
<evidence type="ECO:0000256" key="3">
    <source>
        <dbReference type="ARBA" id="ARBA00016961"/>
    </source>
</evidence>
<feature type="binding site" evidence="12">
    <location>
        <position position="273"/>
    </location>
    <ligand>
        <name>NAD(+)</name>
        <dbReference type="ChEBI" id="CHEBI:57540"/>
    </ligand>
</feature>
<feature type="binding site" evidence="12">
    <location>
        <begin position="183"/>
        <end position="190"/>
    </location>
    <ligand>
        <name>NAD(+)</name>
        <dbReference type="ChEBI" id="CHEBI:57540"/>
    </ligand>
</feature>
<dbReference type="Gene3D" id="3.50.50.60">
    <property type="entry name" value="FAD/NAD(P)-binding domain"/>
    <property type="match status" value="2"/>
</dbReference>
<gene>
    <name evidence="17" type="primary">lpdA</name>
</gene>
<dbReference type="EC" id="1.8.1.4" evidence="2 14"/>
<dbReference type="SUPFAM" id="SSF51905">
    <property type="entry name" value="FAD/NAD(P)-binding domain"/>
    <property type="match status" value="1"/>
</dbReference>
<proteinExistence type="inferred from homology"/>
<dbReference type="FunFam" id="3.30.390.30:FF:000001">
    <property type="entry name" value="Dihydrolipoyl dehydrogenase"/>
    <property type="match status" value="1"/>
</dbReference>
<dbReference type="EMBL" id="BA000021">
    <property type="protein sequence ID" value="BAC24467.1"/>
    <property type="molecule type" value="Genomic_DNA"/>
</dbReference>
<dbReference type="PANTHER" id="PTHR22912:SF160">
    <property type="entry name" value="DIHYDROLIPOYL DEHYDROGENASE"/>
    <property type="match status" value="1"/>
</dbReference>
<feature type="active site" description="Proton acceptor" evidence="11">
    <location>
        <position position="447"/>
    </location>
</feature>
<dbReference type="PRINTS" id="PR00368">
    <property type="entry name" value="FADPNR"/>
</dbReference>
<comment type="cofactor">
    <cofactor evidence="12 14">
        <name>FAD</name>
        <dbReference type="ChEBI" id="CHEBI:57692"/>
    </cofactor>
    <text evidence="12 14">Binds 1 FAD per subunit.</text>
</comment>
<keyword evidence="18" id="KW-1185">Reference proteome</keyword>
<dbReference type="Proteomes" id="UP000000562">
    <property type="component" value="Chromosome"/>
</dbReference>
<feature type="binding site" evidence="12">
    <location>
        <position position="314"/>
    </location>
    <ligand>
        <name>FAD</name>
        <dbReference type="ChEBI" id="CHEBI:57692"/>
    </ligand>
</feature>
<evidence type="ECO:0000256" key="12">
    <source>
        <dbReference type="PIRSR" id="PIRSR000350-3"/>
    </source>
</evidence>
<evidence type="ECO:0000256" key="5">
    <source>
        <dbReference type="ARBA" id="ARBA00022827"/>
    </source>
</evidence>
<dbReference type="InterPro" id="IPR001100">
    <property type="entry name" value="Pyr_nuc-diS_OxRdtase"/>
</dbReference>
<keyword evidence="4 14" id="KW-0285">Flavoprotein</keyword>
<keyword evidence="5 12" id="KW-0274">FAD</keyword>
<keyword evidence="6 14" id="KW-0560">Oxidoreductase</keyword>
<dbReference type="InterPro" id="IPR050151">
    <property type="entry name" value="Class-I_Pyr_Nuc-Dis_Oxidored"/>
</dbReference>
<feature type="binding site" evidence="12">
    <location>
        <position position="206"/>
    </location>
    <ligand>
        <name>NAD(+)</name>
        <dbReference type="ChEBI" id="CHEBI:57540"/>
    </ligand>
</feature>